<gene>
    <name evidence="1" type="ORF">FVP33_15325</name>
</gene>
<dbReference type="EMBL" id="VRMG01000010">
    <property type="protein sequence ID" value="TXN28895.1"/>
    <property type="molecule type" value="Genomic_DNA"/>
</dbReference>
<dbReference type="RefSeq" id="WP_147784565.1">
    <property type="nucleotide sequence ID" value="NZ_VRMG01000010.1"/>
</dbReference>
<name>A0A5C8UKU2_9MICO</name>
<organism evidence="1 2">
    <name type="scientific">Lacisediminihabitans profunda</name>
    <dbReference type="NCBI Taxonomy" id="2594790"/>
    <lineage>
        <taxon>Bacteria</taxon>
        <taxon>Bacillati</taxon>
        <taxon>Actinomycetota</taxon>
        <taxon>Actinomycetes</taxon>
        <taxon>Micrococcales</taxon>
        <taxon>Microbacteriaceae</taxon>
        <taxon>Lacisediminihabitans</taxon>
    </lineage>
</organism>
<dbReference type="AlphaFoldDB" id="A0A5C8UKU2"/>
<keyword evidence="2" id="KW-1185">Reference proteome</keyword>
<comment type="caution">
    <text evidence="1">The sequence shown here is derived from an EMBL/GenBank/DDBJ whole genome shotgun (WGS) entry which is preliminary data.</text>
</comment>
<reference evidence="1 2" key="1">
    <citation type="submission" date="2019-08" db="EMBL/GenBank/DDBJ databases">
        <title>Bacterial whole genome sequence for Glaciihabitans sp. CHu50b-6-2.</title>
        <authorList>
            <person name="Jin L."/>
        </authorList>
    </citation>
    <scope>NUCLEOTIDE SEQUENCE [LARGE SCALE GENOMIC DNA]</scope>
    <source>
        <strain evidence="1 2">CHu50b-6-2</strain>
    </source>
</reference>
<evidence type="ECO:0000313" key="2">
    <source>
        <dbReference type="Proteomes" id="UP000321379"/>
    </source>
</evidence>
<protein>
    <submittedName>
        <fullName evidence="1">Uncharacterized protein</fullName>
    </submittedName>
</protein>
<proteinExistence type="predicted"/>
<dbReference type="Proteomes" id="UP000321379">
    <property type="component" value="Unassembled WGS sequence"/>
</dbReference>
<sequence>MRQATSDSTDGDTAQATAVATIVRITGRIFRLTQIERVIVLNALPEVTPEVVDETPEALLIGH</sequence>
<evidence type="ECO:0000313" key="1">
    <source>
        <dbReference type="EMBL" id="TXN28895.1"/>
    </source>
</evidence>
<accession>A0A5C8UKU2</accession>